<keyword evidence="15" id="KW-1133">Transmembrane helix</keyword>
<dbReference type="Pfam" id="PF01433">
    <property type="entry name" value="Peptidase_M1"/>
    <property type="match status" value="1"/>
</dbReference>
<feature type="active site" description="Proton acceptor" evidence="21">
    <location>
        <position position="347"/>
    </location>
</feature>
<keyword evidence="6" id="KW-1003">Cell membrane</keyword>
<name>A0AAN7SRR3_9COLE</name>
<dbReference type="EMBL" id="JARPUR010000002">
    <property type="protein sequence ID" value="KAK4881205.1"/>
    <property type="molecule type" value="Genomic_DNA"/>
</dbReference>
<keyword evidence="20" id="KW-0449">Lipoprotein</keyword>
<evidence type="ECO:0000256" key="8">
    <source>
        <dbReference type="ARBA" id="ARBA00022670"/>
    </source>
</evidence>
<evidence type="ECO:0000256" key="3">
    <source>
        <dbReference type="ARBA" id="ARBA00004609"/>
    </source>
</evidence>
<keyword evidence="10 22" id="KW-0479">Metal-binding</keyword>
<dbReference type="GO" id="GO:0043171">
    <property type="term" value="P:peptide catabolic process"/>
    <property type="evidence" value="ECO:0007669"/>
    <property type="project" value="TreeGrafter"/>
</dbReference>
<evidence type="ECO:0000256" key="23">
    <source>
        <dbReference type="PIRSR" id="PIRSR634016-4"/>
    </source>
</evidence>
<keyword evidence="7" id="KW-0336">GPI-anchor</keyword>
<evidence type="ECO:0000256" key="22">
    <source>
        <dbReference type="PIRSR" id="PIRSR634016-3"/>
    </source>
</evidence>
<evidence type="ECO:0000256" key="4">
    <source>
        <dbReference type="ARBA" id="ARBA00010136"/>
    </source>
</evidence>
<sequence length="936" mass="108451">MDGFRNKKKQYQGKRKMIFWVIVCVSGIWLADVLGKDYRLPTAIKPEYYDLEIITYISEDSYSFSGRVMIKVKCLEETNQIILHSKNLTIHKSKVIVQDTLEKKSFKPTNIDFDEEKDFLIITVGNNLLTSQSYNLFIAYDGILDDNLDGYYKSSYYNSNTNKTEWMAVTQFEATSARKAFPCFDEPAMKAIFKISLGRPAEYTTISNMPLIKSDPSPSQPGGMIDHYAVTPPMSTYLIAFIVSKFVYKQSEPTPNNITFRIYTRQDAIEQADFAKEVGPKALSYFENYFKVKYALPKQDMIAIPDFSAGAMENWGLITYRETLLLFDNMTTSEISKYSIANVICHELAHQWFGNLVTMKWWTDLWLNEGFATQMAAIATHGLFPEWNTLDYDTVINVLSVFSLDSLKTSHPISVPVQDPKQIGEIFDIISYKKGSFLLRMLIHFLGEETFKKGITRYLNKHAFNNAQQDDLWAALTKQAHMDGSLYDQMTVKEIMDTWTLQTGYPVLNVVRNYACNTALVMQERFLYDNFNSKSNETKTCWWVPITLMSERNLQLNNTQPRKWLTCPCGIDLMHEMPNKDEWVLFNVNISALYRINYDELNWRLLINALQNNFYNIPVLNRVQLIDDSAALAWTGKLKYDIHFNILSYLVKESDFLPWRAAISNFDTFEKLFRRTSSYGILKTFIRNLLKPIYGRVGGYETKTTLNIVEESRFQSIITMWGCNYKVSGCIEDSKSLFNQWQTNSSDNKIPKDLRGINYCVVLRNGGESEWNYLWSQYQKSNNPAEKQVILVSLGCSRDIWMLVRYLEWSISSDSGIRKQDIGSIFTTVASNEIGYYVVKHFLYQKLPDIYNYLGSSTKRISRVFMSIALQIVENSELNEFKQFLSANKAILEDSAQTIRQAIETAEIQVEWFKRNNRTIIESLKQLNKKINRIKL</sequence>
<evidence type="ECO:0000256" key="6">
    <source>
        <dbReference type="ARBA" id="ARBA00022475"/>
    </source>
</evidence>
<keyword evidence="14" id="KW-0735">Signal-anchor</keyword>
<dbReference type="PANTHER" id="PTHR11533">
    <property type="entry name" value="PROTEASE M1 ZINC METALLOPROTEASE"/>
    <property type="match status" value="1"/>
</dbReference>
<dbReference type="InterPro" id="IPR045357">
    <property type="entry name" value="Aminopeptidase_N-like_N"/>
</dbReference>
<evidence type="ECO:0000256" key="14">
    <source>
        <dbReference type="ARBA" id="ARBA00022968"/>
    </source>
</evidence>
<protein>
    <recommendedName>
        <fullName evidence="24">Aminopeptidase</fullName>
        <ecNumber evidence="24">3.4.11.-</ecNumber>
    </recommendedName>
</protein>
<dbReference type="InterPro" id="IPR042097">
    <property type="entry name" value="Aminopeptidase_N-like_N_sf"/>
</dbReference>
<feature type="domain" description="Aminopeptidase N-like N-terminal" evidence="27">
    <location>
        <begin position="45"/>
        <end position="238"/>
    </location>
</feature>
<feature type="binding site" evidence="22">
    <location>
        <position position="369"/>
    </location>
    <ligand>
        <name>Zn(2+)</name>
        <dbReference type="ChEBI" id="CHEBI:29105"/>
        <note>catalytic</note>
    </ligand>
</feature>
<dbReference type="SUPFAM" id="SSF55486">
    <property type="entry name" value="Metalloproteases ('zincins'), catalytic domain"/>
    <property type="match status" value="1"/>
</dbReference>
<evidence type="ECO:0000256" key="15">
    <source>
        <dbReference type="ARBA" id="ARBA00022989"/>
    </source>
</evidence>
<dbReference type="GO" id="GO:0005737">
    <property type="term" value="C:cytoplasm"/>
    <property type="evidence" value="ECO:0007669"/>
    <property type="project" value="TreeGrafter"/>
</dbReference>
<keyword evidence="9" id="KW-0812">Transmembrane</keyword>
<evidence type="ECO:0000256" key="1">
    <source>
        <dbReference type="ARBA" id="ARBA00000098"/>
    </source>
</evidence>
<dbReference type="GO" id="GO:0016285">
    <property type="term" value="F:alanyl aminopeptidase activity"/>
    <property type="evidence" value="ECO:0007669"/>
    <property type="project" value="UniProtKB-EC"/>
</dbReference>
<gene>
    <name evidence="28" type="ORF">RN001_004524</name>
</gene>
<dbReference type="GO" id="GO:0042277">
    <property type="term" value="F:peptide binding"/>
    <property type="evidence" value="ECO:0007669"/>
    <property type="project" value="TreeGrafter"/>
</dbReference>
<evidence type="ECO:0000256" key="18">
    <source>
        <dbReference type="ARBA" id="ARBA00023157"/>
    </source>
</evidence>
<evidence type="ECO:0000259" key="25">
    <source>
        <dbReference type="Pfam" id="PF01433"/>
    </source>
</evidence>
<dbReference type="InterPro" id="IPR014782">
    <property type="entry name" value="Peptidase_M1_dom"/>
</dbReference>
<comment type="caution">
    <text evidence="28">The sequence shown here is derived from an EMBL/GenBank/DDBJ whole genome shotgun (WGS) entry which is preliminary data.</text>
</comment>
<dbReference type="FunFam" id="2.60.40.1730:FF:000012">
    <property type="entry name" value="Aminopeptidase N"/>
    <property type="match status" value="1"/>
</dbReference>
<evidence type="ECO:0000313" key="28">
    <source>
        <dbReference type="EMBL" id="KAK4881205.1"/>
    </source>
</evidence>
<dbReference type="Pfam" id="PF17900">
    <property type="entry name" value="Peptidase_M1_N"/>
    <property type="match status" value="1"/>
</dbReference>
<evidence type="ECO:0000256" key="20">
    <source>
        <dbReference type="ARBA" id="ARBA00023288"/>
    </source>
</evidence>
<dbReference type="FunFam" id="1.25.50.20:FF:000001">
    <property type="entry name" value="Aminopeptidase"/>
    <property type="match status" value="1"/>
</dbReference>
<comment type="cofactor">
    <cofactor evidence="22 24">
        <name>Zn(2+)</name>
        <dbReference type="ChEBI" id="CHEBI:29105"/>
    </cofactor>
    <text evidence="22 24">Binds 1 zinc ion per subunit.</text>
</comment>
<dbReference type="GO" id="GO:0005615">
    <property type="term" value="C:extracellular space"/>
    <property type="evidence" value="ECO:0007669"/>
    <property type="project" value="TreeGrafter"/>
</dbReference>
<evidence type="ECO:0000256" key="17">
    <source>
        <dbReference type="ARBA" id="ARBA00023136"/>
    </source>
</evidence>
<dbReference type="InterPro" id="IPR050344">
    <property type="entry name" value="Peptidase_M1_aminopeptidases"/>
</dbReference>
<dbReference type="FunFam" id="1.10.390.10:FF:000001">
    <property type="entry name" value="Aminopeptidase"/>
    <property type="match status" value="1"/>
</dbReference>
<feature type="domain" description="ERAP1-like C-terminal" evidence="26">
    <location>
        <begin position="583"/>
        <end position="907"/>
    </location>
</feature>
<proteinExistence type="inferred from homology"/>
<organism evidence="28 29">
    <name type="scientific">Aquatica leii</name>
    <dbReference type="NCBI Taxonomy" id="1421715"/>
    <lineage>
        <taxon>Eukaryota</taxon>
        <taxon>Metazoa</taxon>
        <taxon>Ecdysozoa</taxon>
        <taxon>Arthropoda</taxon>
        <taxon>Hexapoda</taxon>
        <taxon>Insecta</taxon>
        <taxon>Pterygota</taxon>
        <taxon>Neoptera</taxon>
        <taxon>Endopterygota</taxon>
        <taxon>Coleoptera</taxon>
        <taxon>Polyphaga</taxon>
        <taxon>Elateriformia</taxon>
        <taxon>Elateroidea</taxon>
        <taxon>Lampyridae</taxon>
        <taxon>Luciolinae</taxon>
        <taxon>Aquatica</taxon>
    </lineage>
</organism>
<reference evidence="29" key="1">
    <citation type="submission" date="2023-01" db="EMBL/GenBank/DDBJ databases">
        <title>Key to firefly adult light organ development and bioluminescence: homeobox transcription factors regulate luciferase expression and transportation to peroxisome.</title>
        <authorList>
            <person name="Fu X."/>
        </authorList>
    </citation>
    <scope>NUCLEOTIDE SEQUENCE [LARGE SCALE GENOMIC DNA]</scope>
</reference>
<keyword evidence="19" id="KW-0325">Glycoprotein</keyword>
<feature type="domain" description="Peptidase M1 membrane alanine aminopeptidase" evidence="25">
    <location>
        <begin position="275"/>
        <end position="499"/>
    </location>
</feature>
<dbReference type="Pfam" id="PF11838">
    <property type="entry name" value="ERAP1_C"/>
    <property type="match status" value="1"/>
</dbReference>
<dbReference type="CDD" id="cd09601">
    <property type="entry name" value="M1_APN-Q_like"/>
    <property type="match status" value="1"/>
</dbReference>
<comment type="catalytic activity">
    <reaction evidence="1">
        <text>Release of an N-terminal amino acid, Xaa-|-Yaa- from a peptide, amide or arylamide. Xaa is preferably Ala, but may be most amino acids including Pro (slow action). When a terminal hydrophobic residue is followed by a prolyl residue, the two may be released as an intact Xaa-Pro dipeptide.</text>
        <dbReference type="EC" id="3.4.11.2"/>
    </reaction>
</comment>
<dbReference type="InterPro" id="IPR001930">
    <property type="entry name" value="Peptidase_M1"/>
</dbReference>
<evidence type="ECO:0000256" key="19">
    <source>
        <dbReference type="ARBA" id="ARBA00023180"/>
    </source>
</evidence>
<dbReference type="Gene3D" id="2.60.40.1910">
    <property type="match status" value="1"/>
</dbReference>
<keyword evidence="8 24" id="KW-0645">Protease</keyword>
<keyword evidence="5 24" id="KW-0031">Aminopeptidase</keyword>
<keyword evidence="11" id="KW-0732">Signal</keyword>
<evidence type="ECO:0000256" key="13">
    <source>
        <dbReference type="ARBA" id="ARBA00022833"/>
    </source>
</evidence>
<dbReference type="Gene3D" id="2.60.40.1730">
    <property type="entry name" value="tricorn interacting facor f3 domain"/>
    <property type="match status" value="1"/>
</dbReference>
<dbReference type="InterPro" id="IPR027268">
    <property type="entry name" value="Peptidase_M4/M1_CTD_sf"/>
</dbReference>
<evidence type="ECO:0000256" key="10">
    <source>
        <dbReference type="ARBA" id="ARBA00022723"/>
    </source>
</evidence>
<dbReference type="Gene3D" id="1.10.390.10">
    <property type="entry name" value="Neutral Protease Domain 2"/>
    <property type="match status" value="1"/>
</dbReference>
<dbReference type="Proteomes" id="UP001353858">
    <property type="component" value="Unassembled WGS sequence"/>
</dbReference>
<comment type="similarity">
    <text evidence="4 24">Belongs to the peptidase M1 family.</text>
</comment>
<evidence type="ECO:0000256" key="24">
    <source>
        <dbReference type="RuleBase" id="RU364040"/>
    </source>
</evidence>
<dbReference type="GO" id="GO:0005886">
    <property type="term" value="C:plasma membrane"/>
    <property type="evidence" value="ECO:0007669"/>
    <property type="project" value="UniProtKB-SubCell"/>
</dbReference>
<dbReference type="GO" id="GO:0008270">
    <property type="term" value="F:zinc ion binding"/>
    <property type="evidence" value="ECO:0007669"/>
    <property type="project" value="UniProtKB-UniRule"/>
</dbReference>
<feature type="site" description="Transition state stabilizer" evidence="23">
    <location>
        <position position="432"/>
    </location>
</feature>
<dbReference type="SUPFAM" id="SSF63737">
    <property type="entry name" value="Leukotriene A4 hydrolase N-terminal domain"/>
    <property type="match status" value="1"/>
</dbReference>
<accession>A0AAN7SRR3</accession>
<dbReference type="InterPro" id="IPR024571">
    <property type="entry name" value="ERAP1-like_C_dom"/>
</dbReference>
<keyword evidence="12 24" id="KW-0378">Hydrolase</keyword>
<dbReference type="AlphaFoldDB" id="A0AAN7SRR3"/>
<feature type="binding site" evidence="22">
    <location>
        <position position="346"/>
    </location>
    <ligand>
        <name>Zn(2+)</name>
        <dbReference type="ChEBI" id="CHEBI:29105"/>
        <note>catalytic</note>
    </ligand>
</feature>
<evidence type="ECO:0000256" key="5">
    <source>
        <dbReference type="ARBA" id="ARBA00022438"/>
    </source>
</evidence>
<keyword evidence="29" id="KW-1185">Reference proteome</keyword>
<keyword evidence="16 24" id="KW-0482">Metalloprotease</keyword>
<comment type="subcellular location">
    <subcellularLocation>
        <location evidence="3">Cell membrane</location>
        <topology evidence="3">Lipid-anchor</topology>
        <topology evidence="3">GPI-anchor</topology>
    </subcellularLocation>
    <subcellularLocation>
        <location evidence="2">Membrane</location>
        <topology evidence="2">Single-pass type II membrane protein</topology>
    </subcellularLocation>
</comment>
<evidence type="ECO:0000256" key="7">
    <source>
        <dbReference type="ARBA" id="ARBA00022622"/>
    </source>
</evidence>
<keyword evidence="18" id="KW-1015">Disulfide bond</keyword>
<dbReference type="EC" id="3.4.11.-" evidence="24"/>
<dbReference type="PRINTS" id="PR00756">
    <property type="entry name" value="ALADIPTASE"/>
</dbReference>
<evidence type="ECO:0000256" key="21">
    <source>
        <dbReference type="PIRSR" id="PIRSR634016-1"/>
    </source>
</evidence>
<evidence type="ECO:0000256" key="11">
    <source>
        <dbReference type="ARBA" id="ARBA00022729"/>
    </source>
</evidence>
<keyword evidence="13 22" id="KW-0862">Zinc</keyword>
<dbReference type="GO" id="GO:0006508">
    <property type="term" value="P:proteolysis"/>
    <property type="evidence" value="ECO:0007669"/>
    <property type="project" value="UniProtKB-KW"/>
</dbReference>
<evidence type="ECO:0000256" key="16">
    <source>
        <dbReference type="ARBA" id="ARBA00023049"/>
    </source>
</evidence>
<evidence type="ECO:0000256" key="12">
    <source>
        <dbReference type="ARBA" id="ARBA00022801"/>
    </source>
</evidence>
<feature type="binding site" evidence="22">
    <location>
        <position position="350"/>
    </location>
    <ligand>
        <name>Zn(2+)</name>
        <dbReference type="ChEBI" id="CHEBI:29105"/>
        <note>catalytic</note>
    </ligand>
</feature>
<dbReference type="GO" id="GO:0070006">
    <property type="term" value="F:metalloaminopeptidase activity"/>
    <property type="evidence" value="ECO:0007669"/>
    <property type="project" value="TreeGrafter"/>
</dbReference>
<evidence type="ECO:0000259" key="26">
    <source>
        <dbReference type="Pfam" id="PF11838"/>
    </source>
</evidence>
<dbReference type="PANTHER" id="PTHR11533:SF253">
    <property type="entry name" value="AMINOPEPTIDASE-RELATED"/>
    <property type="match status" value="1"/>
</dbReference>
<evidence type="ECO:0000256" key="2">
    <source>
        <dbReference type="ARBA" id="ARBA00004606"/>
    </source>
</evidence>
<dbReference type="GO" id="GO:0098552">
    <property type="term" value="C:side of membrane"/>
    <property type="evidence" value="ECO:0007669"/>
    <property type="project" value="UniProtKB-KW"/>
</dbReference>
<dbReference type="InterPro" id="IPR034016">
    <property type="entry name" value="M1_APN-typ"/>
</dbReference>
<keyword evidence="17" id="KW-0472">Membrane</keyword>
<evidence type="ECO:0000313" key="29">
    <source>
        <dbReference type="Proteomes" id="UP001353858"/>
    </source>
</evidence>
<dbReference type="Gene3D" id="1.25.50.20">
    <property type="match status" value="1"/>
</dbReference>
<evidence type="ECO:0000259" key="27">
    <source>
        <dbReference type="Pfam" id="PF17900"/>
    </source>
</evidence>
<evidence type="ECO:0000256" key="9">
    <source>
        <dbReference type="ARBA" id="ARBA00022692"/>
    </source>
</evidence>
<dbReference type="FunFam" id="2.60.40.1910:FF:000008">
    <property type="entry name" value="Aminopeptidase"/>
    <property type="match status" value="1"/>
</dbReference>